<feature type="signal peptide" evidence="5">
    <location>
        <begin position="1"/>
        <end position="23"/>
    </location>
</feature>
<dbReference type="EMBL" id="JAASRM010000001">
    <property type="protein sequence ID" value="NIK87114.1"/>
    <property type="molecule type" value="Genomic_DNA"/>
</dbReference>
<keyword evidence="2 4" id="KW-0472">Membrane</keyword>
<feature type="domain" description="OmpA-like" evidence="6">
    <location>
        <begin position="101"/>
        <end position="218"/>
    </location>
</feature>
<dbReference type="InterPro" id="IPR006665">
    <property type="entry name" value="OmpA-like"/>
</dbReference>
<dbReference type="GO" id="GO:0009279">
    <property type="term" value="C:cell outer membrane"/>
    <property type="evidence" value="ECO:0007669"/>
    <property type="project" value="UniProtKB-SubCell"/>
</dbReference>
<feature type="chain" id="PRO_5032886089" evidence="5">
    <location>
        <begin position="24"/>
        <end position="221"/>
    </location>
</feature>
<dbReference type="InterPro" id="IPR006664">
    <property type="entry name" value="OMP_bac"/>
</dbReference>
<dbReference type="SUPFAM" id="SSF103088">
    <property type="entry name" value="OmpA-like"/>
    <property type="match status" value="1"/>
</dbReference>
<keyword evidence="5" id="KW-0732">Signal</keyword>
<protein>
    <submittedName>
        <fullName evidence="7">Outer membrane protein OmpA-like peptidoglycan-associated protein</fullName>
    </submittedName>
</protein>
<dbReference type="AlphaFoldDB" id="A0A846MUJ9"/>
<evidence type="ECO:0000259" key="6">
    <source>
        <dbReference type="PROSITE" id="PS51123"/>
    </source>
</evidence>
<dbReference type="PROSITE" id="PS51123">
    <property type="entry name" value="OMPA_2"/>
    <property type="match status" value="1"/>
</dbReference>
<dbReference type="PROSITE" id="PS51257">
    <property type="entry name" value="PROKAR_LIPOPROTEIN"/>
    <property type="match status" value="1"/>
</dbReference>
<dbReference type="PRINTS" id="PR01021">
    <property type="entry name" value="OMPADOMAIN"/>
</dbReference>
<dbReference type="CDD" id="cd07185">
    <property type="entry name" value="OmpA_C-like"/>
    <property type="match status" value="1"/>
</dbReference>
<evidence type="ECO:0000256" key="5">
    <source>
        <dbReference type="SAM" id="SignalP"/>
    </source>
</evidence>
<evidence type="ECO:0000256" key="2">
    <source>
        <dbReference type="ARBA" id="ARBA00023136"/>
    </source>
</evidence>
<evidence type="ECO:0000256" key="3">
    <source>
        <dbReference type="ARBA" id="ARBA00023237"/>
    </source>
</evidence>
<comment type="caution">
    <text evidence="7">The sequence shown here is derived from an EMBL/GenBank/DDBJ whole genome shotgun (WGS) entry which is preliminary data.</text>
</comment>
<dbReference type="Pfam" id="PF13488">
    <property type="entry name" value="Gly-zipper_Omp"/>
    <property type="match status" value="1"/>
</dbReference>
<dbReference type="RefSeq" id="WP_167080428.1">
    <property type="nucleotide sequence ID" value="NZ_BAAADC010000001.1"/>
</dbReference>
<dbReference type="Pfam" id="PF00691">
    <property type="entry name" value="OmpA"/>
    <property type="match status" value="1"/>
</dbReference>
<proteinExistence type="predicted"/>
<gene>
    <name evidence="7" type="ORF">FHS83_000432</name>
</gene>
<accession>A0A846MUJ9</accession>
<dbReference type="PANTHER" id="PTHR30329:SF21">
    <property type="entry name" value="LIPOPROTEIN YIAD-RELATED"/>
    <property type="match status" value="1"/>
</dbReference>
<dbReference type="InterPro" id="IPR036737">
    <property type="entry name" value="OmpA-like_sf"/>
</dbReference>
<dbReference type="InterPro" id="IPR039567">
    <property type="entry name" value="Gly-zipper"/>
</dbReference>
<evidence type="ECO:0000256" key="1">
    <source>
        <dbReference type="ARBA" id="ARBA00004442"/>
    </source>
</evidence>
<keyword evidence="8" id="KW-1185">Reference proteome</keyword>
<dbReference type="Gene3D" id="3.30.1330.60">
    <property type="entry name" value="OmpA-like domain"/>
    <property type="match status" value="1"/>
</dbReference>
<dbReference type="PANTHER" id="PTHR30329">
    <property type="entry name" value="STATOR ELEMENT OF FLAGELLAR MOTOR COMPLEX"/>
    <property type="match status" value="1"/>
</dbReference>
<evidence type="ECO:0000313" key="7">
    <source>
        <dbReference type="EMBL" id="NIK87114.1"/>
    </source>
</evidence>
<dbReference type="InterPro" id="IPR050330">
    <property type="entry name" value="Bact_OuterMem_StrucFunc"/>
</dbReference>
<name>A0A846MUJ9_9PROT</name>
<evidence type="ECO:0000313" key="8">
    <source>
        <dbReference type="Proteomes" id="UP000570514"/>
    </source>
</evidence>
<keyword evidence="3" id="KW-0998">Cell outer membrane</keyword>
<sequence length="221" mass="23337">MKKFALLLAASSLFLAGCQTQNAYTDEEQTSNSTKGAVIGGVAGALIGALANTGGKTSQTALIGGAVGALAGGLVGKYMDDQETELRQRLRASGVSVRRDGDDIVLVMRNDILFDVNSSDLDPDAIHTIAAVAEVLRHYDKTLIDVDGFTDTTGSYDYNMGLSRSRAVTVARVLADNGVASARISPRGFGETELAVPTGDNVNEPRNRRVEIRIVPHRGNS</sequence>
<organism evidence="7 8">
    <name type="scientific">Rhizomicrobium palustre</name>
    <dbReference type="NCBI Taxonomy" id="189966"/>
    <lineage>
        <taxon>Bacteria</taxon>
        <taxon>Pseudomonadati</taxon>
        <taxon>Pseudomonadota</taxon>
        <taxon>Alphaproteobacteria</taxon>
        <taxon>Micropepsales</taxon>
        <taxon>Micropepsaceae</taxon>
        <taxon>Rhizomicrobium</taxon>
    </lineage>
</organism>
<comment type="subcellular location">
    <subcellularLocation>
        <location evidence="1">Cell outer membrane</location>
    </subcellularLocation>
</comment>
<reference evidence="7 8" key="1">
    <citation type="submission" date="2020-03" db="EMBL/GenBank/DDBJ databases">
        <title>Genomic Encyclopedia of Type Strains, Phase IV (KMG-IV): sequencing the most valuable type-strain genomes for metagenomic binning, comparative biology and taxonomic classification.</title>
        <authorList>
            <person name="Goeker M."/>
        </authorList>
    </citation>
    <scope>NUCLEOTIDE SEQUENCE [LARGE SCALE GENOMIC DNA]</scope>
    <source>
        <strain evidence="7 8">DSM 19867</strain>
    </source>
</reference>
<evidence type="ECO:0000256" key="4">
    <source>
        <dbReference type="PROSITE-ProRule" id="PRU00473"/>
    </source>
</evidence>
<dbReference type="Proteomes" id="UP000570514">
    <property type="component" value="Unassembled WGS sequence"/>
</dbReference>